<evidence type="ECO:0000313" key="11">
    <source>
        <dbReference type="EMBL" id="TNJ60307.1"/>
    </source>
</evidence>
<keyword evidence="6" id="KW-0564">Palmitate</keyword>
<organism evidence="11 12">
    <name type="scientific">Paenibacillus hemerocallicola</name>
    <dbReference type="NCBI Taxonomy" id="1172614"/>
    <lineage>
        <taxon>Bacteria</taxon>
        <taxon>Bacillati</taxon>
        <taxon>Bacillota</taxon>
        <taxon>Bacilli</taxon>
        <taxon>Bacillales</taxon>
        <taxon>Paenibacillaceae</taxon>
        <taxon>Paenibacillus</taxon>
    </lineage>
</organism>
<evidence type="ECO:0000256" key="1">
    <source>
        <dbReference type="ARBA" id="ARBA00004635"/>
    </source>
</evidence>
<accession>A0A5C4SXL2</accession>
<evidence type="ECO:0000313" key="12">
    <source>
        <dbReference type="Proteomes" id="UP000307943"/>
    </source>
</evidence>
<dbReference type="Pfam" id="PF25198">
    <property type="entry name" value="Spore_GerAC_N"/>
    <property type="match status" value="1"/>
</dbReference>
<comment type="similarity">
    <text evidence="2">Belongs to the GerABKC lipoprotein family.</text>
</comment>
<dbReference type="InterPro" id="IPR008844">
    <property type="entry name" value="Spore_GerAC-like"/>
</dbReference>
<keyword evidence="7" id="KW-0449">Lipoprotein</keyword>
<keyword evidence="12" id="KW-1185">Reference proteome</keyword>
<keyword evidence="3" id="KW-0309">Germination</keyword>
<dbReference type="PANTHER" id="PTHR35789:SF1">
    <property type="entry name" value="SPORE GERMINATION PROTEIN B3"/>
    <property type="match status" value="1"/>
</dbReference>
<dbReference type="GO" id="GO:0016020">
    <property type="term" value="C:membrane"/>
    <property type="evidence" value="ECO:0007669"/>
    <property type="project" value="UniProtKB-SubCell"/>
</dbReference>
<keyword evidence="5" id="KW-0472">Membrane</keyword>
<dbReference type="EMBL" id="VDCQ01000085">
    <property type="protein sequence ID" value="TNJ60307.1"/>
    <property type="molecule type" value="Genomic_DNA"/>
</dbReference>
<evidence type="ECO:0000259" key="10">
    <source>
        <dbReference type="Pfam" id="PF25198"/>
    </source>
</evidence>
<evidence type="ECO:0000256" key="2">
    <source>
        <dbReference type="ARBA" id="ARBA00007886"/>
    </source>
</evidence>
<feature type="chain" id="PRO_5022821571" evidence="8">
    <location>
        <begin position="20"/>
        <end position="400"/>
    </location>
</feature>
<dbReference type="GO" id="GO:0009847">
    <property type="term" value="P:spore germination"/>
    <property type="evidence" value="ECO:0007669"/>
    <property type="project" value="InterPro"/>
</dbReference>
<name>A0A5C4SXL2_9BACL</name>
<gene>
    <name evidence="11" type="ORF">FE784_36185</name>
</gene>
<sequence>MLKRIAVAALLCCICLALAGCWSRRELNELSITVGLGIDKTGDQFTVSAQVVDPGQVAMRAAGSGTRVPITVYKESGPSILEALRKMTTIAPRRIYLSHLRMLIIGEEMARSGISEALDFLSRGHETRTDFFIAIAKGSRAIDILNVLTPLEKIPANNLFSSLETSAKFWAPTHGIFLDELVNGLAEEGKSPAVTGIRIKGNTEKGDIIQNIQSIIPPAELEYAGLAAFKKDKLIGWLTDDESKGFNYIQGFVKESAGHLDCPNGGRLVTDVIRTTTKVKGKVIDGKPAIDIVLYAEGDVAEVACSIDLQNPKSITELSQHINENFKRLINKTLNKAQNGLKTDFIGFGNVFRKSYPKEWKEWKRDWQELFVTLPVDVHVDYRIRRIGTITNSLMEEMKE</sequence>
<evidence type="ECO:0000256" key="3">
    <source>
        <dbReference type="ARBA" id="ARBA00022544"/>
    </source>
</evidence>
<proteinExistence type="inferred from homology"/>
<dbReference type="InterPro" id="IPR038501">
    <property type="entry name" value="Spore_GerAC_C_sf"/>
</dbReference>
<comment type="subcellular location">
    <subcellularLocation>
        <location evidence="1">Membrane</location>
        <topology evidence="1">Lipid-anchor</topology>
    </subcellularLocation>
</comment>
<dbReference type="AlphaFoldDB" id="A0A5C4SXL2"/>
<protein>
    <submittedName>
        <fullName evidence="11">Ger(X)C family spore germination protein</fullName>
    </submittedName>
</protein>
<dbReference type="PROSITE" id="PS51257">
    <property type="entry name" value="PROKAR_LIPOPROTEIN"/>
    <property type="match status" value="1"/>
</dbReference>
<dbReference type="PANTHER" id="PTHR35789">
    <property type="entry name" value="SPORE GERMINATION PROTEIN B3"/>
    <property type="match status" value="1"/>
</dbReference>
<feature type="signal peptide" evidence="8">
    <location>
        <begin position="1"/>
        <end position="19"/>
    </location>
</feature>
<feature type="domain" description="Spore germination GerAC-like C-terminal" evidence="9">
    <location>
        <begin position="225"/>
        <end position="388"/>
    </location>
</feature>
<evidence type="ECO:0000256" key="4">
    <source>
        <dbReference type="ARBA" id="ARBA00022729"/>
    </source>
</evidence>
<dbReference type="OrthoDB" id="9816067at2"/>
<dbReference type="InterPro" id="IPR057336">
    <property type="entry name" value="GerAC_N"/>
</dbReference>
<dbReference type="Pfam" id="PF05504">
    <property type="entry name" value="Spore_GerAC"/>
    <property type="match status" value="1"/>
</dbReference>
<dbReference type="Gene3D" id="3.30.300.210">
    <property type="entry name" value="Nutrient germinant receptor protein C, domain 3"/>
    <property type="match status" value="1"/>
</dbReference>
<dbReference type="Proteomes" id="UP000307943">
    <property type="component" value="Unassembled WGS sequence"/>
</dbReference>
<dbReference type="NCBIfam" id="TIGR02887">
    <property type="entry name" value="spore_ger_x_C"/>
    <property type="match status" value="1"/>
</dbReference>
<evidence type="ECO:0000256" key="5">
    <source>
        <dbReference type="ARBA" id="ARBA00023136"/>
    </source>
</evidence>
<evidence type="ECO:0000259" key="9">
    <source>
        <dbReference type="Pfam" id="PF05504"/>
    </source>
</evidence>
<feature type="domain" description="Spore germination protein N-terminal" evidence="10">
    <location>
        <begin position="24"/>
        <end position="198"/>
    </location>
</feature>
<evidence type="ECO:0000256" key="7">
    <source>
        <dbReference type="ARBA" id="ARBA00023288"/>
    </source>
</evidence>
<evidence type="ECO:0000256" key="6">
    <source>
        <dbReference type="ARBA" id="ARBA00023139"/>
    </source>
</evidence>
<dbReference type="InterPro" id="IPR046953">
    <property type="entry name" value="Spore_GerAC-like_C"/>
</dbReference>
<keyword evidence="4 8" id="KW-0732">Signal</keyword>
<evidence type="ECO:0000256" key="8">
    <source>
        <dbReference type="SAM" id="SignalP"/>
    </source>
</evidence>
<reference evidence="11 12" key="1">
    <citation type="submission" date="2019-05" db="EMBL/GenBank/DDBJ databases">
        <title>We sequenced the genome of Paenibacillus hemerocallicola KCTC 33185 for further insight into its adaptation and study the phylogeny of Paenibacillus.</title>
        <authorList>
            <person name="Narsing Rao M.P."/>
        </authorList>
    </citation>
    <scope>NUCLEOTIDE SEQUENCE [LARGE SCALE GENOMIC DNA]</scope>
    <source>
        <strain evidence="11 12">KCTC 33185</strain>
    </source>
</reference>
<comment type="caution">
    <text evidence="11">The sequence shown here is derived from an EMBL/GenBank/DDBJ whole genome shotgun (WGS) entry which is preliminary data.</text>
</comment>
<dbReference type="RefSeq" id="WP_139607114.1">
    <property type="nucleotide sequence ID" value="NZ_VDCQ01000085.1"/>
</dbReference>